<evidence type="ECO:0000313" key="2">
    <source>
        <dbReference type="Proteomes" id="UP000803844"/>
    </source>
</evidence>
<dbReference type="RefSeq" id="XP_040778599.1">
    <property type="nucleotide sequence ID" value="XM_040920360.1"/>
</dbReference>
<accession>A0A9P4Y6J1</accession>
<sequence>MSIERRNGQASVLPRYHLFKPRRRHRLHPNIQTFSTRVTDECPTRYFSSIDEPICWGKCAAEAKKKTPMQMVSSRAAVELSLFDRFTIVTEDTVGSQIQELTDGSFIHVQYKKPDIQIESVTFLPNIIGAFVKSRPSVES</sequence>
<comment type="caution">
    <text evidence="1">The sequence shown here is derived from an EMBL/GenBank/DDBJ whole genome shotgun (WGS) entry which is preliminary data.</text>
</comment>
<name>A0A9P4Y6J1_CRYP1</name>
<organism evidence="1 2">
    <name type="scientific">Cryphonectria parasitica (strain ATCC 38755 / EP155)</name>
    <dbReference type="NCBI Taxonomy" id="660469"/>
    <lineage>
        <taxon>Eukaryota</taxon>
        <taxon>Fungi</taxon>
        <taxon>Dikarya</taxon>
        <taxon>Ascomycota</taxon>
        <taxon>Pezizomycotina</taxon>
        <taxon>Sordariomycetes</taxon>
        <taxon>Sordariomycetidae</taxon>
        <taxon>Diaporthales</taxon>
        <taxon>Cryphonectriaceae</taxon>
        <taxon>Cryphonectria-Endothia species complex</taxon>
        <taxon>Cryphonectria</taxon>
    </lineage>
</organism>
<protein>
    <submittedName>
        <fullName evidence="1">Uncharacterized protein</fullName>
    </submittedName>
</protein>
<proteinExistence type="predicted"/>
<dbReference type="GeneID" id="63837489"/>
<reference evidence="1" key="1">
    <citation type="journal article" date="2020" name="Phytopathology">
        <title>Genome sequence of the chestnut blight fungus Cryphonectria parasitica EP155: A fundamental resource for an archetypical invasive plant pathogen.</title>
        <authorList>
            <person name="Crouch J.A."/>
            <person name="Dawe A."/>
            <person name="Aerts A."/>
            <person name="Barry K."/>
            <person name="Churchill A.C.L."/>
            <person name="Grimwood J."/>
            <person name="Hillman B."/>
            <person name="Milgroom M.G."/>
            <person name="Pangilinan J."/>
            <person name="Smith M."/>
            <person name="Salamov A."/>
            <person name="Schmutz J."/>
            <person name="Yadav J."/>
            <person name="Grigoriev I.V."/>
            <person name="Nuss D."/>
        </authorList>
    </citation>
    <scope>NUCLEOTIDE SEQUENCE</scope>
    <source>
        <strain evidence="1">EP155</strain>
    </source>
</reference>
<keyword evidence="2" id="KW-1185">Reference proteome</keyword>
<evidence type="ECO:0000313" key="1">
    <source>
        <dbReference type="EMBL" id="KAF3767638.1"/>
    </source>
</evidence>
<gene>
    <name evidence="1" type="ORF">M406DRAFT_328708</name>
</gene>
<dbReference type="Proteomes" id="UP000803844">
    <property type="component" value="Unassembled WGS sequence"/>
</dbReference>
<dbReference type="AlphaFoldDB" id="A0A9P4Y6J1"/>
<dbReference type="EMBL" id="MU032346">
    <property type="protein sequence ID" value="KAF3767638.1"/>
    <property type="molecule type" value="Genomic_DNA"/>
</dbReference>